<sequence length="134" mass="14780">MHQVRTEMLIQARARLRVTANSRALYQVAPLLKEVSGLDLVGDHGVGGSAATYSATVSPAEAKEAVKKLVRKFQFDFAHKSKYDPPIAQGPKAKAYVSWNKALSNKDAPSWTTRMVVVPDGDNVRIIFRVMNVK</sequence>
<dbReference type="Proteomes" id="UP000320799">
    <property type="component" value="Segment"/>
</dbReference>
<dbReference type="GeneID" id="56136103"/>
<name>A0A514CT16_9CAUD</name>
<protein>
    <submittedName>
        <fullName evidence="1">Uncharacterized protein</fullName>
    </submittedName>
</protein>
<keyword evidence="2" id="KW-1185">Reference proteome</keyword>
<organism evidence="1 2">
    <name type="scientific">Achromobacter phage Motura</name>
    <dbReference type="NCBI Taxonomy" id="2591403"/>
    <lineage>
        <taxon>Viruses</taxon>
        <taxon>Duplodnaviria</taxon>
        <taxon>Heunggongvirae</taxon>
        <taxon>Uroviricota</taxon>
        <taxon>Caudoviricetes</taxon>
        <taxon>Moturavirus</taxon>
        <taxon>Moturavirus motura</taxon>
    </lineage>
</organism>
<evidence type="ECO:0000313" key="1">
    <source>
        <dbReference type="EMBL" id="QDH83628.1"/>
    </source>
</evidence>
<dbReference type="EMBL" id="MN094788">
    <property type="protein sequence ID" value="QDH83628.1"/>
    <property type="molecule type" value="Genomic_DNA"/>
</dbReference>
<accession>A0A514CT16</accession>
<reference evidence="1 2" key="1">
    <citation type="submission" date="2019-06" db="EMBL/GenBank/DDBJ databases">
        <authorList>
            <person name="Kincaid V.D."/>
            <person name="Fuller A."/>
            <person name="Hodges K."/>
            <person name="Bansal M."/>
            <person name="Essig J."/>
            <person name="Johnson A."/>
        </authorList>
    </citation>
    <scope>NUCLEOTIDE SEQUENCE [LARGE SCALE GENOMIC DNA]</scope>
</reference>
<evidence type="ECO:0000313" key="2">
    <source>
        <dbReference type="Proteomes" id="UP000320799"/>
    </source>
</evidence>
<proteinExistence type="predicted"/>
<dbReference type="KEGG" id="vg:56136103"/>
<dbReference type="RefSeq" id="YP_009903827.1">
    <property type="nucleotide sequence ID" value="NC_049849.1"/>
</dbReference>